<dbReference type="AlphaFoldDB" id="A0A8S1D3H2"/>
<gene>
    <name evidence="4" type="ORF">CLODIP_2_CD10161</name>
</gene>
<feature type="region of interest" description="Disordered" evidence="2">
    <location>
        <begin position="855"/>
        <end position="900"/>
    </location>
</feature>
<proteinExistence type="predicted"/>
<organism evidence="4 5">
    <name type="scientific">Cloeon dipterum</name>
    <dbReference type="NCBI Taxonomy" id="197152"/>
    <lineage>
        <taxon>Eukaryota</taxon>
        <taxon>Metazoa</taxon>
        <taxon>Ecdysozoa</taxon>
        <taxon>Arthropoda</taxon>
        <taxon>Hexapoda</taxon>
        <taxon>Insecta</taxon>
        <taxon>Pterygota</taxon>
        <taxon>Palaeoptera</taxon>
        <taxon>Ephemeroptera</taxon>
        <taxon>Pisciforma</taxon>
        <taxon>Baetidae</taxon>
        <taxon>Cloeon</taxon>
    </lineage>
</organism>
<feature type="region of interest" description="Disordered" evidence="2">
    <location>
        <begin position="762"/>
        <end position="821"/>
    </location>
</feature>
<dbReference type="SMART" id="SM00456">
    <property type="entry name" value="WW"/>
    <property type="match status" value="1"/>
</dbReference>
<protein>
    <recommendedName>
        <fullName evidence="3">WW domain-containing protein</fullName>
    </recommendedName>
</protein>
<feature type="compositionally biased region" description="Polar residues" evidence="2">
    <location>
        <begin position="774"/>
        <end position="785"/>
    </location>
</feature>
<dbReference type="Pfam" id="PF00397">
    <property type="entry name" value="WW"/>
    <property type="match status" value="1"/>
</dbReference>
<dbReference type="OrthoDB" id="6344460at2759"/>
<dbReference type="SUPFAM" id="SSF51045">
    <property type="entry name" value="WW domain"/>
    <property type="match status" value="1"/>
</dbReference>
<feature type="domain" description="WW" evidence="3">
    <location>
        <begin position="53"/>
        <end position="87"/>
    </location>
</feature>
<sequence length="1204" mass="136985">MAEKPLPTVFCEEVFDEDSLPSEDEIRDYAVKIGIQPDKEPHLLPLAKDGLMKALPSGWTPCFDQRKNAWYYFNYENGTSQWEHPLDSVYRDLVKKTRQESLSSGADDLSTLRDDLKSLDDTLSAAKGFNAASGALLRRATTQLQAPLKNIPSQLETIFMPENKNFLSPNFKMTPRPPPSPTPLSSDSIDLPANAPSVPETTQPKSGQGLTELKLSGGGSSFLKKVVSQQVMSTDTSSSDGTEDKAITIVKSSLEPTRGILRDKSPQRITDGALDQKSDGEDEKKSVRFNLVEGAGVQIRVFEEEDSESKEIEVEDRIVPAEETKTLFQKPDFDFMAELDDEDDENVWVSDEEEKLKKKQLEVKNEEMASGKEISANFDLEAEQLRKEVNLKLSQLKESLEKEESEERNKLFEAKEGKIRQLELKIESELKNREKNIREGAERTLEKLRDELASTMEKQLSAIKVEKQVAIDLEKSETKKYREILAVNLAHLKKDLDAEFEGKFVKYKSSLEAEHKERLDRLKEQLSQEEQEKQRQVKLEKESDLHQQYEQKARELERQLKEDLARIQREAQSEKHKKMLGLKEDMDRQLEKARNGLREDHNKALDKMKTDQLIAVESLRMAMQKEEEEMHVAHRSKLAALSDRLNTEYEARLKRLKEIADRKARLLEEDSKHDHHAGAVGFAARTITESETLSNQRCEHLQRQVELLSIKLKDCRKQLEEARVLRPDDRVFEKLRCEKRLLEDKYRTLKDKYVRLKSEVKQTMDKRNKKRLAVSSNAGGATTGSETDRSSSQRVVKSRIKILEDPPPEVTNESSEANNNNNNRVGLRLCHVGPCPYAVPNSAIDNTMASSLKESLVLSPPPTDSSDRTSPPPPLVQLKRSKRHQSKLKSCSTPRLDRGRETELNPVDSLRTQLQKLEDLEDLFPASTHVDTYLRYPFSESGQVGSCELEFFRHRIHLERDSVQKAKAFLKQQRVTFANRQRELHKRQSQMCVSPSSNRLHSELANDSIIQEERELSDMEVSLHRTRSLLGEKIIRLRQLEHSLQQLSSHANRNKSTDATLSDLSSHSGSSGFSSNNHANEFKSGICLNTKCPKHAESNEIIRSLETLNSEIRSLWDLLQRHHSEKLPAGPPPLLVPGSESPWPALASLAEQLQQIRMQQQVATNNNLGSVSGSALSLAERAQGLRDWLRRTKLDAVQSNSSKN</sequence>
<dbReference type="PANTHER" id="PTHR21715:SF0">
    <property type="entry name" value="RH04127P"/>
    <property type="match status" value="1"/>
</dbReference>
<evidence type="ECO:0000256" key="2">
    <source>
        <dbReference type="SAM" id="MobiDB-lite"/>
    </source>
</evidence>
<keyword evidence="1" id="KW-0175">Coiled coil</keyword>
<dbReference type="EMBL" id="CADEPI010000072">
    <property type="protein sequence ID" value="CAB3372366.1"/>
    <property type="molecule type" value="Genomic_DNA"/>
</dbReference>
<dbReference type="PROSITE" id="PS50020">
    <property type="entry name" value="WW_DOMAIN_2"/>
    <property type="match status" value="1"/>
</dbReference>
<feature type="region of interest" description="Disordered" evidence="2">
    <location>
        <begin position="266"/>
        <end position="285"/>
    </location>
</feature>
<feature type="compositionally biased region" description="Low complexity" evidence="2">
    <location>
        <begin position="1061"/>
        <end position="1076"/>
    </location>
</feature>
<evidence type="ECO:0000256" key="1">
    <source>
        <dbReference type="SAM" id="Coils"/>
    </source>
</evidence>
<dbReference type="PROSITE" id="PS01159">
    <property type="entry name" value="WW_DOMAIN_1"/>
    <property type="match status" value="1"/>
</dbReference>
<dbReference type="Gene3D" id="3.30.1470.10">
    <property type="entry name" value="Photosystem I PsaD, reaction center subunit II"/>
    <property type="match status" value="1"/>
</dbReference>
<dbReference type="InterPro" id="IPR001202">
    <property type="entry name" value="WW_dom"/>
</dbReference>
<feature type="coiled-coil region" evidence="1">
    <location>
        <begin position="349"/>
        <end position="458"/>
    </location>
</feature>
<feature type="compositionally biased region" description="Basic and acidic residues" evidence="2">
    <location>
        <begin position="274"/>
        <end position="285"/>
    </location>
</feature>
<dbReference type="CDD" id="cd00201">
    <property type="entry name" value="WW"/>
    <property type="match status" value="1"/>
</dbReference>
<comment type="caution">
    <text evidence="4">The sequence shown here is derived from an EMBL/GenBank/DDBJ whole genome shotgun (WGS) entry which is preliminary data.</text>
</comment>
<dbReference type="InterPro" id="IPR036020">
    <property type="entry name" value="WW_dom_sf"/>
</dbReference>
<feature type="region of interest" description="Disordered" evidence="2">
    <location>
        <begin position="1048"/>
        <end position="1076"/>
    </location>
</feature>
<feature type="compositionally biased region" description="Polar residues" evidence="2">
    <location>
        <begin position="199"/>
        <end position="209"/>
    </location>
</feature>
<dbReference type="Proteomes" id="UP000494165">
    <property type="component" value="Unassembled WGS sequence"/>
</dbReference>
<feature type="region of interest" description="Disordered" evidence="2">
    <location>
        <begin position="169"/>
        <end position="214"/>
    </location>
</feature>
<reference evidence="4 5" key="1">
    <citation type="submission" date="2020-04" db="EMBL/GenBank/DDBJ databases">
        <authorList>
            <person name="Alioto T."/>
            <person name="Alioto T."/>
            <person name="Gomez Garrido J."/>
        </authorList>
    </citation>
    <scope>NUCLEOTIDE SEQUENCE [LARGE SCALE GENOMIC DNA]</scope>
</reference>
<keyword evidence="5" id="KW-1185">Reference proteome</keyword>
<evidence type="ECO:0000259" key="3">
    <source>
        <dbReference type="PROSITE" id="PS50020"/>
    </source>
</evidence>
<dbReference type="InterPro" id="IPR053233">
    <property type="entry name" value="ABRA-related"/>
</dbReference>
<evidence type="ECO:0000313" key="5">
    <source>
        <dbReference type="Proteomes" id="UP000494165"/>
    </source>
</evidence>
<evidence type="ECO:0000313" key="4">
    <source>
        <dbReference type="EMBL" id="CAB3372366.1"/>
    </source>
</evidence>
<feature type="compositionally biased region" description="Low complexity" evidence="2">
    <location>
        <begin position="183"/>
        <end position="192"/>
    </location>
</feature>
<accession>A0A8S1D3H2</accession>
<name>A0A8S1D3H2_9INSE</name>
<dbReference type="PANTHER" id="PTHR21715">
    <property type="entry name" value="RH04127P"/>
    <property type="match status" value="1"/>
</dbReference>
<feature type="region of interest" description="Disordered" evidence="2">
    <location>
        <begin position="524"/>
        <end position="548"/>
    </location>
</feature>